<dbReference type="RefSeq" id="WP_269944088.1">
    <property type="nucleotide sequence ID" value="NZ_JAKMUT010000002.1"/>
</dbReference>
<dbReference type="PANTHER" id="PTHR43433">
    <property type="entry name" value="HYDROLASE, ALPHA/BETA FOLD FAMILY PROTEIN"/>
    <property type="match status" value="1"/>
</dbReference>
<dbReference type="InterPro" id="IPR000073">
    <property type="entry name" value="AB_hydrolase_1"/>
</dbReference>
<reference evidence="2" key="1">
    <citation type="submission" date="2022-02" db="EMBL/GenBank/DDBJ databases">
        <title>Corynebacterium sp. from urogenital microbiome.</title>
        <authorList>
            <person name="Cappelli E.A."/>
            <person name="Ribeiro T.G."/>
            <person name="Peixe L."/>
        </authorList>
    </citation>
    <scope>NUCLEOTIDE SEQUENCE</scope>
    <source>
        <strain evidence="2">C8Ua_174</strain>
    </source>
</reference>
<dbReference type="Gene3D" id="3.40.50.1820">
    <property type="entry name" value="alpha/beta hydrolase"/>
    <property type="match status" value="1"/>
</dbReference>
<keyword evidence="3" id="KW-1185">Reference proteome</keyword>
<comment type="caution">
    <text evidence="2">The sequence shown here is derived from an EMBL/GenBank/DDBJ whole genome shotgun (WGS) entry which is preliminary data.</text>
</comment>
<evidence type="ECO:0000259" key="1">
    <source>
        <dbReference type="Pfam" id="PF12697"/>
    </source>
</evidence>
<organism evidence="2 3">
    <name type="scientific">Corynebacterium evansiae</name>
    <dbReference type="NCBI Taxonomy" id="2913499"/>
    <lineage>
        <taxon>Bacteria</taxon>
        <taxon>Bacillati</taxon>
        <taxon>Actinomycetota</taxon>
        <taxon>Actinomycetes</taxon>
        <taxon>Mycobacteriales</taxon>
        <taxon>Corynebacteriaceae</taxon>
        <taxon>Corynebacterium</taxon>
    </lineage>
</organism>
<dbReference type="InterPro" id="IPR050471">
    <property type="entry name" value="AB_hydrolase"/>
</dbReference>
<dbReference type="Pfam" id="PF12697">
    <property type="entry name" value="Abhydrolase_6"/>
    <property type="match status" value="1"/>
</dbReference>
<evidence type="ECO:0000313" key="2">
    <source>
        <dbReference type="EMBL" id="MCZ9288993.1"/>
    </source>
</evidence>
<dbReference type="AlphaFoldDB" id="A0A9X3RFP1"/>
<accession>A0A9X3RFP1</accession>
<name>A0A9X3RFP1_9CORY</name>
<gene>
    <name evidence="2" type="ORF">L8V00_02045</name>
</gene>
<evidence type="ECO:0000313" key="3">
    <source>
        <dbReference type="Proteomes" id="UP001146469"/>
    </source>
</evidence>
<proteinExistence type="predicted"/>
<protein>
    <submittedName>
        <fullName evidence="2">Alpha/beta hydrolase</fullName>
    </submittedName>
</protein>
<dbReference type="GO" id="GO:0016787">
    <property type="term" value="F:hydrolase activity"/>
    <property type="evidence" value="ECO:0007669"/>
    <property type="project" value="UniProtKB-KW"/>
</dbReference>
<dbReference type="PANTHER" id="PTHR43433:SF5">
    <property type="entry name" value="AB HYDROLASE-1 DOMAIN-CONTAINING PROTEIN"/>
    <property type="match status" value="1"/>
</dbReference>
<sequence>MTRTIRSIHVTIPTENGWQLAGTVDLPRDLKMEDAPRRAVVAHCFTCTRGAIGVTRISKALARAGYASLRFDFAGLGDSGGKFEETTLATNVSDVRAAAEWFGGAEVLVGHSLGGTAVQRAAAEVASVESIVTVGTPFELQETAKRAPEIMQMFERQRELSLGQALLEELAAADSADTVAAVSSSDATSLVLHSPDDLVVPVAEAHAMRAALPRADWVSLEGMDHLLLQRGSGQRVGELIAAWEGLRLK</sequence>
<dbReference type="InterPro" id="IPR029058">
    <property type="entry name" value="AB_hydrolase_fold"/>
</dbReference>
<dbReference type="SUPFAM" id="SSF53474">
    <property type="entry name" value="alpha/beta-Hydrolases"/>
    <property type="match status" value="1"/>
</dbReference>
<feature type="domain" description="AB hydrolase-1" evidence="1">
    <location>
        <begin position="40"/>
        <end position="229"/>
    </location>
</feature>
<dbReference type="EMBL" id="JAKMUT010000002">
    <property type="protein sequence ID" value="MCZ9288993.1"/>
    <property type="molecule type" value="Genomic_DNA"/>
</dbReference>
<dbReference type="Proteomes" id="UP001146469">
    <property type="component" value="Unassembled WGS sequence"/>
</dbReference>
<keyword evidence="2" id="KW-0378">Hydrolase</keyword>